<reference evidence="6" key="2">
    <citation type="submission" date="2023-01" db="EMBL/GenBank/DDBJ databases">
        <title>Draft genome sequence of Portibacter lacus strain NBRC 108769.</title>
        <authorList>
            <person name="Sun Q."/>
            <person name="Mori K."/>
        </authorList>
    </citation>
    <scope>NUCLEOTIDE SEQUENCE</scope>
    <source>
        <strain evidence="6">NBRC 108769</strain>
    </source>
</reference>
<keyword evidence="3" id="KW-0378">Hydrolase</keyword>
<accession>A0AA37SN80</accession>
<dbReference type="NCBIfam" id="TIGR04183">
    <property type="entry name" value="Por_Secre_tail"/>
    <property type="match status" value="1"/>
</dbReference>
<dbReference type="Gene3D" id="3.40.630.40">
    <property type="entry name" value="Zn-dependent exopeptidases"/>
    <property type="match status" value="1"/>
</dbReference>
<proteinExistence type="predicted"/>
<dbReference type="Proteomes" id="UP001156666">
    <property type="component" value="Unassembled WGS sequence"/>
</dbReference>
<dbReference type="GO" id="GO:0009253">
    <property type="term" value="P:peptidoglycan catabolic process"/>
    <property type="evidence" value="ECO:0007669"/>
    <property type="project" value="InterPro"/>
</dbReference>
<dbReference type="InterPro" id="IPR002508">
    <property type="entry name" value="MurNAc-LAA_cat"/>
</dbReference>
<keyword evidence="4" id="KW-0732">Signal</keyword>
<evidence type="ECO:0000256" key="3">
    <source>
        <dbReference type="ARBA" id="ARBA00022801"/>
    </source>
</evidence>
<evidence type="ECO:0000256" key="1">
    <source>
        <dbReference type="ARBA" id="ARBA00001561"/>
    </source>
</evidence>
<protein>
    <recommendedName>
        <fullName evidence="2">N-acetylmuramoyl-L-alanine amidase</fullName>
        <ecNumber evidence="2">3.5.1.28</ecNumber>
    </recommendedName>
</protein>
<comment type="caution">
    <text evidence="6">The sequence shown here is derived from an EMBL/GenBank/DDBJ whole genome shotgun (WGS) entry which is preliminary data.</text>
</comment>
<dbReference type="GO" id="GO:0030246">
    <property type="term" value="F:carbohydrate binding"/>
    <property type="evidence" value="ECO:0007669"/>
    <property type="project" value="InterPro"/>
</dbReference>
<dbReference type="PANTHER" id="PTHR30404:SF0">
    <property type="entry name" value="N-ACETYLMURAMOYL-L-ALANINE AMIDASE AMIC"/>
    <property type="match status" value="1"/>
</dbReference>
<dbReference type="Pfam" id="PF01520">
    <property type="entry name" value="Amidase_3"/>
    <property type="match status" value="1"/>
</dbReference>
<feature type="domain" description="MurNAc-LAA" evidence="5">
    <location>
        <begin position="98"/>
        <end position="222"/>
    </location>
</feature>
<dbReference type="CDD" id="cd02696">
    <property type="entry name" value="MurNAc-LAA"/>
    <property type="match status" value="1"/>
</dbReference>
<sequence>MKLFKLYLVIILAGVCTSLSAQLEGTRICLDPGHGGHDSNDRETELGIDTLYYESDANWDAVLHMERLLKNLGAEVKVTRTTNDPDAEDRDPSLADRVQVGNAFNADYFHSFHTNGFSNPDINYTLILYPGPEDGTADFPESLVMGEYMSVELYKYMKTKSTSYRADIPFTGFTNGLGVLNGLNMPGTLSEASFHSNINEGRRLMNTHYRLGAAYGLTKSFLQYFEKDSLPTGELGGAVTDSQGNPLNDVQVTFNAGTDDEKTYTTDQFKNGFYFFDSIAPGDYDVIVEKTDYDTQELTITVKKGEYTEADVTLIRFGNPPSDPHLTSIQTVADGDGVYASWLANPETTFGGYRLYYATNDDMDTWALAADESTLTIETTEISIANQADFVDVPEGPVNHFRLVGVSVTGEESGYGDIYSKSSNNDGPKVLIIDGFDRISGSYKETTHNFVTGYLIGLRNSQELDISSMENEKVAEDSTILNQYDLIVWFVGDDSTVDETFSTKEQGYIKSYLNNGGHLVASGSEIGWDLDNKGSEDDKAFVNDYLKVDYAGDGSVDYTPATGIDSTVFEGVLVQFGLIYVEDYPDEFNPVEGATALMKYKDPGGTAAVGYKGVFPEGTTAGGVVTMGITLESALVEDQEDLLGQILIYFGIGEDVVSTDDLALSHNVDLAVKPNPSSNGAILTLTSPNTILDQVQLTAVNINGEIILNKSIHMNSNSRTIALPSEQWPAGTYFLSVASENDINTLLFIKL</sequence>
<comment type="catalytic activity">
    <reaction evidence="1">
        <text>Hydrolyzes the link between N-acetylmuramoyl residues and L-amino acid residues in certain cell-wall glycopeptides.</text>
        <dbReference type="EC" id="3.5.1.28"/>
    </reaction>
</comment>
<dbReference type="SUPFAM" id="SSF53187">
    <property type="entry name" value="Zn-dependent exopeptidases"/>
    <property type="match status" value="1"/>
</dbReference>
<keyword evidence="7" id="KW-1185">Reference proteome</keyword>
<evidence type="ECO:0000259" key="5">
    <source>
        <dbReference type="SMART" id="SM00646"/>
    </source>
</evidence>
<dbReference type="Pfam" id="PF13620">
    <property type="entry name" value="CarboxypepD_reg"/>
    <property type="match status" value="1"/>
</dbReference>
<dbReference type="InterPro" id="IPR050695">
    <property type="entry name" value="N-acetylmuramoyl_amidase_3"/>
</dbReference>
<gene>
    <name evidence="6" type="ORF">GCM10007940_13870</name>
</gene>
<organism evidence="6 7">
    <name type="scientific">Portibacter lacus</name>
    <dbReference type="NCBI Taxonomy" id="1099794"/>
    <lineage>
        <taxon>Bacteria</taxon>
        <taxon>Pseudomonadati</taxon>
        <taxon>Bacteroidota</taxon>
        <taxon>Saprospiria</taxon>
        <taxon>Saprospirales</taxon>
        <taxon>Haliscomenobacteraceae</taxon>
        <taxon>Portibacter</taxon>
    </lineage>
</organism>
<dbReference type="AlphaFoldDB" id="A0AA37SN80"/>
<reference evidence="6" key="1">
    <citation type="journal article" date="2014" name="Int. J. Syst. Evol. Microbiol.">
        <title>Complete genome sequence of Corynebacterium casei LMG S-19264T (=DSM 44701T), isolated from a smear-ripened cheese.</title>
        <authorList>
            <consortium name="US DOE Joint Genome Institute (JGI-PGF)"/>
            <person name="Walter F."/>
            <person name="Albersmeier A."/>
            <person name="Kalinowski J."/>
            <person name="Ruckert C."/>
        </authorList>
    </citation>
    <scope>NUCLEOTIDE SEQUENCE</scope>
    <source>
        <strain evidence="6">NBRC 108769</strain>
    </source>
</reference>
<dbReference type="Gene3D" id="2.60.40.1120">
    <property type="entry name" value="Carboxypeptidase-like, regulatory domain"/>
    <property type="match status" value="1"/>
</dbReference>
<dbReference type="PANTHER" id="PTHR30404">
    <property type="entry name" value="N-ACETYLMURAMOYL-L-ALANINE AMIDASE"/>
    <property type="match status" value="1"/>
</dbReference>
<dbReference type="InterPro" id="IPR013784">
    <property type="entry name" value="Carb-bd-like_fold"/>
</dbReference>
<dbReference type="EMBL" id="BSOH01000007">
    <property type="protein sequence ID" value="GLR16772.1"/>
    <property type="molecule type" value="Genomic_DNA"/>
</dbReference>
<evidence type="ECO:0000313" key="6">
    <source>
        <dbReference type="EMBL" id="GLR16772.1"/>
    </source>
</evidence>
<feature type="chain" id="PRO_5041266466" description="N-acetylmuramoyl-L-alanine amidase" evidence="4">
    <location>
        <begin position="22"/>
        <end position="751"/>
    </location>
</feature>
<dbReference type="GO" id="GO:0030288">
    <property type="term" value="C:outer membrane-bounded periplasmic space"/>
    <property type="evidence" value="ECO:0007669"/>
    <property type="project" value="TreeGrafter"/>
</dbReference>
<feature type="signal peptide" evidence="4">
    <location>
        <begin position="1"/>
        <end position="21"/>
    </location>
</feature>
<evidence type="ECO:0000256" key="2">
    <source>
        <dbReference type="ARBA" id="ARBA00011901"/>
    </source>
</evidence>
<dbReference type="InterPro" id="IPR026444">
    <property type="entry name" value="Secre_tail"/>
</dbReference>
<dbReference type="GO" id="GO:0008745">
    <property type="term" value="F:N-acetylmuramoyl-L-alanine amidase activity"/>
    <property type="evidence" value="ECO:0007669"/>
    <property type="project" value="UniProtKB-EC"/>
</dbReference>
<dbReference type="EC" id="3.5.1.28" evidence="2"/>
<evidence type="ECO:0000313" key="7">
    <source>
        <dbReference type="Proteomes" id="UP001156666"/>
    </source>
</evidence>
<dbReference type="SUPFAM" id="SSF49452">
    <property type="entry name" value="Starch-binding domain-like"/>
    <property type="match status" value="1"/>
</dbReference>
<name>A0AA37SN80_9BACT</name>
<dbReference type="RefSeq" id="WP_235291041.1">
    <property type="nucleotide sequence ID" value="NZ_BSOH01000007.1"/>
</dbReference>
<evidence type="ECO:0000256" key="4">
    <source>
        <dbReference type="SAM" id="SignalP"/>
    </source>
</evidence>
<dbReference type="SMART" id="SM00646">
    <property type="entry name" value="Ami_3"/>
    <property type="match status" value="1"/>
</dbReference>